<dbReference type="Pfam" id="PF00571">
    <property type="entry name" value="CBS"/>
    <property type="match status" value="2"/>
</dbReference>
<dbReference type="PANTHER" id="PTHR22777">
    <property type="entry name" value="HEMOLYSIN-RELATED"/>
    <property type="match status" value="1"/>
</dbReference>
<dbReference type="Proteomes" id="UP000286947">
    <property type="component" value="Unassembled WGS sequence"/>
</dbReference>
<dbReference type="InterPro" id="IPR000644">
    <property type="entry name" value="CBS_dom"/>
</dbReference>
<feature type="transmembrane region" description="Helical" evidence="10">
    <location>
        <begin position="120"/>
        <end position="144"/>
    </location>
</feature>
<comment type="similarity">
    <text evidence="2">Belongs to the UPF0053 family.</text>
</comment>
<evidence type="ECO:0000313" key="13">
    <source>
        <dbReference type="Proteomes" id="UP000286947"/>
    </source>
</evidence>
<dbReference type="InterPro" id="IPR046342">
    <property type="entry name" value="CBS_dom_sf"/>
</dbReference>
<dbReference type="PANTHER" id="PTHR22777:SF15">
    <property type="entry name" value="UPF0053 INNER MEMBRANE PROTEIN YOAE"/>
    <property type="match status" value="1"/>
</dbReference>
<protein>
    <submittedName>
        <fullName evidence="12">Magnesium and cobalt efflux protein CorC</fullName>
    </submittedName>
</protein>
<dbReference type="InterPro" id="IPR044751">
    <property type="entry name" value="Ion_transp-like_CBS"/>
</dbReference>
<dbReference type="GO" id="GO:0005886">
    <property type="term" value="C:plasma membrane"/>
    <property type="evidence" value="ECO:0007669"/>
    <property type="project" value="UniProtKB-SubCell"/>
</dbReference>
<dbReference type="EMBL" id="PQSP01000001">
    <property type="protein sequence ID" value="RUS67935.1"/>
    <property type="molecule type" value="Genomic_DNA"/>
</dbReference>
<feature type="transmembrane region" description="Helical" evidence="10">
    <location>
        <begin position="181"/>
        <end position="204"/>
    </location>
</feature>
<proteinExistence type="inferred from homology"/>
<feature type="transmembrane region" description="Helical" evidence="10">
    <location>
        <begin position="210"/>
        <end position="228"/>
    </location>
</feature>
<dbReference type="SMART" id="SM01091">
    <property type="entry name" value="CorC_HlyC"/>
    <property type="match status" value="1"/>
</dbReference>
<dbReference type="OrthoDB" id="9805314at2"/>
<dbReference type="InterPro" id="IPR016169">
    <property type="entry name" value="FAD-bd_PCMH_sub2"/>
</dbReference>
<evidence type="ECO:0000256" key="2">
    <source>
        <dbReference type="ARBA" id="ARBA00006337"/>
    </source>
</evidence>
<evidence type="ECO:0000256" key="4">
    <source>
        <dbReference type="ARBA" id="ARBA00022692"/>
    </source>
</evidence>
<evidence type="ECO:0000256" key="8">
    <source>
        <dbReference type="ARBA" id="ARBA00023136"/>
    </source>
</evidence>
<dbReference type="CDD" id="cd04590">
    <property type="entry name" value="CBS_pair_CorC_HlyC_assoc"/>
    <property type="match status" value="1"/>
</dbReference>
<reference evidence="12 13" key="1">
    <citation type="submission" date="2018-01" db="EMBL/GenBank/DDBJ databases">
        <title>Saezia sanguinis gen. nov., sp. nov., in the order Burkholderiales isolated from human blood.</title>
        <authorList>
            <person name="Medina-Pascual M.J."/>
            <person name="Valdezate S."/>
            <person name="Monzon S."/>
            <person name="Cuesta I."/>
            <person name="Carrasco G."/>
            <person name="Villalon P."/>
            <person name="Saez-Nieto J.A."/>
        </authorList>
    </citation>
    <scope>NUCLEOTIDE SEQUENCE [LARGE SCALE GENOMIC DNA]</scope>
    <source>
        <strain evidence="12 13">CNM695-12</strain>
    </source>
</reference>
<comment type="caution">
    <text evidence="12">The sequence shown here is derived from an EMBL/GenBank/DDBJ whole genome shotgun (WGS) entry which is preliminary data.</text>
</comment>
<evidence type="ECO:0000256" key="9">
    <source>
        <dbReference type="PROSITE-ProRule" id="PRU00703"/>
    </source>
</evidence>
<accession>A0A433SGS6</accession>
<gene>
    <name evidence="12" type="primary">corC_1</name>
    <name evidence="12" type="ORF">CUZ56_00417</name>
</gene>
<dbReference type="FunFam" id="3.10.580.10:FF:000008">
    <property type="entry name" value="Integral membrane protein TerC"/>
    <property type="match status" value="1"/>
</dbReference>
<evidence type="ECO:0000256" key="3">
    <source>
        <dbReference type="ARBA" id="ARBA00022475"/>
    </source>
</evidence>
<dbReference type="InterPro" id="IPR036318">
    <property type="entry name" value="FAD-bd_PCMH-like_sf"/>
</dbReference>
<keyword evidence="8 10" id="KW-0472">Membrane</keyword>
<keyword evidence="5" id="KW-0677">Repeat</keyword>
<dbReference type="PROSITE" id="PS51371">
    <property type="entry name" value="CBS"/>
    <property type="match status" value="2"/>
</dbReference>
<dbReference type="Gene3D" id="3.30.465.10">
    <property type="match status" value="1"/>
</dbReference>
<dbReference type="SUPFAM" id="SSF54631">
    <property type="entry name" value="CBS-domain pair"/>
    <property type="match status" value="1"/>
</dbReference>
<dbReference type="InterPro" id="IPR005170">
    <property type="entry name" value="Transptr-assoc_dom"/>
</dbReference>
<evidence type="ECO:0000256" key="1">
    <source>
        <dbReference type="ARBA" id="ARBA00004651"/>
    </source>
</evidence>
<keyword evidence="6 10" id="KW-1133">Transmembrane helix</keyword>
<evidence type="ECO:0000256" key="7">
    <source>
        <dbReference type="ARBA" id="ARBA00023122"/>
    </source>
</evidence>
<feature type="transmembrane region" description="Helical" evidence="10">
    <location>
        <begin position="79"/>
        <end position="99"/>
    </location>
</feature>
<feature type="transmembrane region" description="Helical" evidence="10">
    <location>
        <begin position="44"/>
        <end position="67"/>
    </location>
</feature>
<dbReference type="InterPro" id="IPR005496">
    <property type="entry name" value="Integral_membrane_TerC"/>
</dbReference>
<keyword evidence="13" id="KW-1185">Reference proteome</keyword>
<keyword evidence="3" id="KW-1003">Cell membrane</keyword>
<feature type="transmembrane region" description="Helical" evidence="10">
    <location>
        <begin position="150"/>
        <end position="169"/>
    </location>
</feature>
<sequence>MEFSLIILLVTLILLEIVLGVDNLVFIAILADKLPPQHRDKARIIGLSLALVMRIILLSLVFLLVKLTEPLFTVFSHPFSVHDLIMLGGGLFLIFKATVELHERLEGVPAAEHGQREHATLWSVVVQIVILDAVFSLDSVIMAVGLAKEHFWIMVSAVCIAMGAMMFASKPLTKFVNAHPTVVVLCLSFLLMIGATLIAEGFGLHVDKKYVYAAIGFSIMIEIFNQVARRNFLKYQARIPLRERTANTIFNMIGLHGGKHTFTAASETTSGSSVQTGANSPVFGDEERFMIRGILTLADRSIKTIMTPRMDISWIDSEDTPEQIKQALLDSPHSLFPVCQGNLDHVIGVVNAKDLLEAMENGIAVDDMLKQHPPIMVPESIDSLQLLKVLRAAKRRLVLVTDEFGAIQGLITPLDILEAIAGEFPDEDETPDITKQEGEVWLAKGSASLHQLERALGSIDFIQPGEEYATLAGLLLAEYGQIPQEGTVIDIAPYRFEVVEMDKRRIELVRISMLPVIQPDQSD</sequence>
<dbReference type="AlphaFoldDB" id="A0A433SGS6"/>
<evidence type="ECO:0000259" key="11">
    <source>
        <dbReference type="PROSITE" id="PS51371"/>
    </source>
</evidence>
<feature type="transmembrane region" description="Helical" evidence="10">
    <location>
        <begin position="6"/>
        <end position="32"/>
    </location>
</feature>
<dbReference type="RefSeq" id="WP_126977724.1">
    <property type="nucleotide sequence ID" value="NZ_PQSP01000001.1"/>
</dbReference>
<dbReference type="Pfam" id="PF03471">
    <property type="entry name" value="CorC_HlyC"/>
    <property type="match status" value="1"/>
</dbReference>
<name>A0A433SGS6_9BURK</name>
<evidence type="ECO:0000256" key="5">
    <source>
        <dbReference type="ARBA" id="ARBA00022737"/>
    </source>
</evidence>
<keyword evidence="7 9" id="KW-0129">CBS domain</keyword>
<dbReference type="SUPFAM" id="SSF56176">
    <property type="entry name" value="FAD-binding/transporter-associated domain-like"/>
    <property type="match status" value="1"/>
</dbReference>
<evidence type="ECO:0000256" key="10">
    <source>
        <dbReference type="SAM" id="Phobius"/>
    </source>
</evidence>
<dbReference type="Pfam" id="PF03741">
    <property type="entry name" value="TerC"/>
    <property type="match status" value="1"/>
</dbReference>
<evidence type="ECO:0000313" key="12">
    <source>
        <dbReference type="EMBL" id="RUS67935.1"/>
    </source>
</evidence>
<comment type="subcellular location">
    <subcellularLocation>
        <location evidence="1">Cell membrane</location>
        <topology evidence="1">Multi-pass membrane protein</topology>
    </subcellularLocation>
</comment>
<organism evidence="12 13">
    <name type="scientific">Saezia sanguinis</name>
    <dbReference type="NCBI Taxonomy" id="1965230"/>
    <lineage>
        <taxon>Bacteria</taxon>
        <taxon>Pseudomonadati</taxon>
        <taxon>Pseudomonadota</taxon>
        <taxon>Betaproteobacteria</taxon>
        <taxon>Burkholderiales</taxon>
        <taxon>Saeziaceae</taxon>
        <taxon>Saezia</taxon>
    </lineage>
</organism>
<dbReference type="GO" id="GO:0050660">
    <property type="term" value="F:flavin adenine dinucleotide binding"/>
    <property type="evidence" value="ECO:0007669"/>
    <property type="project" value="InterPro"/>
</dbReference>
<evidence type="ECO:0000256" key="6">
    <source>
        <dbReference type="ARBA" id="ARBA00022989"/>
    </source>
</evidence>
<feature type="domain" description="CBS" evidence="11">
    <location>
        <begin position="306"/>
        <end position="365"/>
    </location>
</feature>
<keyword evidence="4 10" id="KW-0812">Transmembrane</keyword>
<dbReference type="Gene3D" id="3.10.580.10">
    <property type="entry name" value="CBS-domain"/>
    <property type="match status" value="1"/>
</dbReference>
<feature type="domain" description="CBS" evidence="11">
    <location>
        <begin position="368"/>
        <end position="427"/>
    </location>
</feature>